<accession>X1GN08</accession>
<protein>
    <submittedName>
        <fullName evidence="1">Uncharacterized protein</fullName>
    </submittedName>
</protein>
<feature type="non-terminal residue" evidence="1">
    <location>
        <position position="283"/>
    </location>
</feature>
<name>X1GN08_9ZZZZ</name>
<reference evidence="1" key="1">
    <citation type="journal article" date="2014" name="Front. Microbiol.">
        <title>High frequency of phylogenetically diverse reductive dehalogenase-homologous genes in deep subseafloor sedimentary metagenomes.</title>
        <authorList>
            <person name="Kawai M."/>
            <person name="Futagami T."/>
            <person name="Toyoda A."/>
            <person name="Takaki Y."/>
            <person name="Nishi S."/>
            <person name="Hori S."/>
            <person name="Arai W."/>
            <person name="Tsubouchi T."/>
            <person name="Morono Y."/>
            <person name="Uchiyama I."/>
            <person name="Ito T."/>
            <person name="Fujiyama A."/>
            <person name="Inagaki F."/>
            <person name="Takami H."/>
        </authorList>
    </citation>
    <scope>NUCLEOTIDE SEQUENCE</scope>
    <source>
        <strain evidence="1">Expedition CK06-06</strain>
    </source>
</reference>
<proteinExistence type="predicted"/>
<dbReference type="EMBL" id="BARU01021322">
    <property type="protein sequence ID" value="GAH59291.1"/>
    <property type="molecule type" value="Genomic_DNA"/>
</dbReference>
<gene>
    <name evidence="1" type="ORF">S03H2_34905</name>
</gene>
<sequence>AFDSTDDDNEDQSYMTIESRDSARKLVTLQAIAKNNSPMLDHVRFVNSDTVFVDDTFDQSNSTSLIQGEAPFCILGNVTWQSGSKNDIQLVETTSKALIYGTISNDGVDELEINDGDAKQGYYYFFDPDDSSYDDSNLFDTATGHYFSSAHLPSCYDHSETPSPAYYYGGPQSISWPEIKETRYQNLALGINCYIDNDTEINKQTEWTDHNNDNTANDNDTVMEWFQDTGTSTSWRYYPHAARLVLNTTNISQKLSGGTINTIDYSSITNNIIYAEGDISVSG</sequence>
<dbReference type="AlphaFoldDB" id="X1GN08"/>
<evidence type="ECO:0000313" key="1">
    <source>
        <dbReference type="EMBL" id="GAH59291.1"/>
    </source>
</evidence>
<feature type="non-terminal residue" evidence="1">
    <location>
        <position position="1"/>
    </location>
</feature>
<comment type="caution">
    <text evidence="1">The sequence shown here is derived from an EMBL/GenBank/DDBJ whole genome shotgun (WGS) entry which is preliminary data.</text>
</comment>
<organism evidence="1">
    <name type="scientific">marine sediment metagenome</name>
    <dbReference type="NCBI Taxonomy" id="412755"/>
    <lineage>
        <taxon>unclassified sequences</taxon>
        <taxon>metagenomes</taxon>
        <taxon>ecological metagenomes</taxon>
    </lineage>
</organism>